<keyword evidence="2 7" id="KW-0645">Protease</keyword>
<evidence type="ECO:0000313" key="10">
    <source>
        <dbReference type="EMBL" id="KAK0634298.1"/>
    </source>
</evidence>
<dbReference type="PANTHER" id="PTHR11804">
    <property type="entry name" value="PROTEASE M3 THIMET OLIGOPEPTIDASE-RELATED"/>
    <property type="match status" value="1"/>
</dbReference>
<evidence type="ECO:0000256" key="4">
    <source>
        <dbReference type="ARBA" id="ARBA00022801"/>
    </source>
</evidence>
<dbReference type="InterPro" id="IPR045090">
    <property type="entry name" value="Pept_M3A_M3B"/>
</dbReference>
<protein>
    <recommendedName>
        <fullName evidence="9">Peptidase M3A/M3B catalytic domain-containing protein</fullName>
    </recommendedName>
</protein>
<dbReference type="Gene3D" id="1.10.1370.10">
    <property type="entry name" value="Neurolysin, domain 3"/>
    <property type="match status" value="1"/>
</dbReference>
<dbReference type="Gene3D" id="1.20.1050.40">
    <property type="entry name" value="Endopeptidase. Chain P, domain 1"/>
    <property type="match status" value="1"/>
</dbReference>
<dbReference type="GO" id="GO:0006518">
    <property type="term" value="P:peptide metabolic process"/>
    <property type="evidence" value="ECO:0007669"/>
    <property type="project" value="TreeGrafter"/>
</dbReference>
<dbReference type="InterPro" id="IPR024079">
    <property type="entry name" value="MetalloPept_cat_dom_sf"/>
</dbReference>
<dbReference type="GO" id="GO:0004222">
    <property type="term" value="F:metalloendopeptidase activity"/>
    <property type="evidence" value="ECO:0007669"/>
    <property type="project" value="InterPro"/>
</dbReference>
<comment type="cofactor">
    <cofactor evidence="7">
        <name>Zn(2+)</name>
        <dbReference type="ChEBI" id="CHEBI:29105"/>
    </cofactor>
    <text evidence="7">Binds 1 zinc ion.</text>
</comment>
<comment type="caution">
    <text evidence="10">The sequence shown here is derived from an EMBL/GenBank/DDBJ whole genome shotgun (WGS) entry which is preliminary data.</text>
</comment>
<evidence type="ECO:0000256" key="1">
    <source>
        <dbReference type="ARBA" id="ARBA00006040"/>
    </source>
</evidence>
<evidence type="ECO:0000256" key="7">
    <source>
        <dbReference type="RuleBase" id="RU003435"/>
    </source>
</evidence>
<dbReference type="GO" id="GO:0006508">
    <property type="term" value="P:proteolysis"/>
    <property type="evidence" value="ECO:0007669"/>
    <property type="project" value="UniProtKB-KW"/>
</dbReference>
<sequence length="718" mass="82245">MSTYRQPLPRIPTAAEIPLILEDTIRTFNSALDKIASSVATSSAKRSNVIVPWTEAENITCTRMDMMHHLASHSPDASTRSAAQVAKGKIWASVRNEVLNRKELRSLLEAVNESLDDETSEWLSFKLKRFKEHLEEDEEDTSAHQTKLSALQAQFKQLGEQDDDGIWLTEKELDGVPLRTTRLSRKPPHEPGPKEGPNAGKVFVQFSIGTSAVLRSAHNPETRKKVYLERERRKLCTAGAPLHKQIIVEQDSIARKDGGSNYVEYRAKGTSVPSSEWVNEFLERLKGSVVPYQRMLTDAIRARRVADQKLAPGTLHSQRVPPWDYDYYCTIIQNELIGDASKLDAYIAPPDETLPKLWSLLGETFQLHIKPVPAEKLNHQTVWDTHVRVCEVWDKEQQPIFLGYIYYDIFAGQGHSVDNSKQYTSILQHGYERRDGTRTATLTVVNGYWPLEKRFLPYDHLRTIVHETGHALHLLSRKAKHVNLTYNSLPSDFAELPGYFLENHWFTQRAILRKLCTRHWSYSDPNKWKETHPKSAKLIPKDVPDSLFDMVFRYGCWKKVFSNVGSIHALIFDTKINSLPRHEDVLKLDLQTVWYETQSELYDYDHSETIKAGGHGYLECWHLIEGQHNGRGYSHMLGKAMAADIWRRKFAANPNNPAEWKKYRKVLLVPSLCGTSDKSEFTRLLEGYLGRRFDAGSLFSGSRELDGIIQSLRKLCKK</sequence>
<keyword evidence="8" id="KW-0175">Coiled coil</keyword>
<keyword evidence="5 7" id="KW-0862">Zinc</keyword>
<dbReference type="Pfam" id="PF01432">
    <property type="entry name" value="Peptidase_M3"/>
    <property type="match status" value="1"/>
</dbReference>
<dbReference type="AlphaFoldDB" id="A0AA40CED1"/>
<gene>
    <name evidence="10" type="ORF">B0T17DRAFT_611338</name>
</gene>
<keyword evidence="4 7" id="KW-0378">Hydrolase</keyword>
<evidence type="ECO:0000256" key="8">
    <source>
        <dbReference type="SAM" id="Coils"/>
    </source>
</evidence>
<dbReference type="PANTHER" id="PTHR11804:SF84">
    <property type="entry name" value="SACCHAROLYSIN"/>
    <property type="match status" value="1"/>
</dbReference>
<dbReference type="InterPro" id="IPR024080">
    <property type="entry name" value="Neurolysin/TOP_N"/>
</dbReference>
<dbReference type="InterPro" id="IPR024077">
    <property type="entry name" value="Neurolysin/TOP_dom2"/>
</dbReference>
<evidence type="ECO:0000256" key="3">
    <source>
        <dbReference type="ARBA" id="ARBA00022723"/>
    </source>
</evidence>
<organism evidence="10 11">
    <name type="scientific">Bombardia bombarda</name>
    <dbReference type="NCBI Taxonomy" id="252184"/>
    <lineage>
        <taxon>Eukaryota</taxon>
        <taxon>Fungi</taxon>
        <taxon>Dikarya</taxon>
        <taxon>Ascomycota</taxon>
        <taxon>Pezizomycotina</taxon>
        <taxon>Sordariomycetes</taxon>
        <taxon>Sordariomycetidae</taxon>
        <taxon>Sordariales</taxon>
        <taxon>Lasiosphaeriaceae</taxon>
        <taxon>Bombardia</taxon>
    </lineage>
</organism>
<dbReference type="InterPro" id="IPR001567">
    <property type="entry name" value="Pept_M3A_M3B_dom"/>
</dbReference>
<name>A0AA40CED1_9PEZI</name>
<evidence type="ECO:0000256" key="5">
    <source>
        <dbReference type="ARBA" id="ARBA00022833"/>
    </source>
</evidence>
<dbReference type="Proteomes" id="UP001174934">
    <property type="component" value="Unassembled WGS sequence"/>
</dbReference>
<evidence type="ECO:0000256" key="2">
    <source>
        <dbReference type="ARBA" id="ARBA00022670"/>
    </source>
</evidence>
<keyword evidence="3 7" id="KW-0479">Metal-binding</keyword>
<feature type="domain" description="Peptidase M3A/M3B catalytic" evidence="9">
    <location>
        <begin position="214"/>
        <end position="668"/>
    </location>
</feature>
<dbReference type="EMBL" id="JAULSR010000001">
    <property type="protein sequence ID" value="KAK0634298.1"/>
    <property type="molecule type" value="Genomic_DNA"/>
</dbReference>
<accession>A0AA40CED1</accession>
<evidence type="ECO:0000256" key="6">
    <source>
        <dbReference type="ARBA" id="ARBA00023049"/>
    </source>
</evidence>
<evidence type="ECO:0000259" key="9">
    <source>
        <dbReference type="Pfam" id="PF01432"/>
    </source>
</evidence>
<reference evidence="10" key="1">
    <citation type="submission" date="2023-06" db="EMBL/GenBank/DDBJ databases">
        <title>Genome-scale phylogeny and comparative genomics of the fungal order Sordariales.</title>
        <authorList>
            <consortium name="Lawrence Berkeley National Laboratory"/>
            <person name="Hensen N."/>
            <person name="Bonometti L."/>
            <person name="Westerberg I."/>
            <person name="Brannstrom I.O."/>
            <person name="Guillou S."/>
            <person name="Cros-Aarteil S."/>
            <person name="Calhoun S."/>
            <person name="Haridas S."/>
            <person name="Kuo A."/>
            <person name="Mondo S."/>
            <person name="Pangilinan J."/>
            <person name="Riley R."/>
            <person name="LaButti K."/>
            <person name="Andreopoulos B."/>
            <person name="Lipzen A."/>
            <person name="Chen C."/>
            <person name="Yanf M."/>
            <person name="Daum C."/>
            <person name="Ng V."/>
            <person name="Clum A."/>
            <person name="Steindorff A."/>
            <person name="Ohm R."/>
            <person name="Martin F."/>
            <person name="Silar P."/>
            <person name="Natvig D."/>
            <person name="Lalanne C."/>
            <person name="Gautier V."/>
            <person name="Ament-velasquez S.L."/>
            <person name="Kruys A."/>
            <person name="Hutchinson M.I."/>
            <person name="Powell A.J."/>
            <person name="Barry K."/>
            <person name="Miller A.N."/>
            <person name="Grigoriev I.V."/>
            <person name="Debuchy R."/>
            <person name="Gladieux P."/>
            <person name="Thoren M.H."/>
            <person name="Johannesson H."/>
        </authorList>
    </citation>
    <scope>NUCLEOTIDE SEQUENCE</scope>
    <source>
        <strain evidence="10">SMH3391-2</strain>
    </source>
</reference>
<feature type="coiled-coil region" evidence="8">
    <location>
        <begin position="101"/>
        <end position="154"/>
    </location>
</feature>
<dbReference type="Gene3D" id="3.40.390.10">
    <property type="entry name" value="Collagenase (Catalytic Domain)"/>
    <property type="match status" value="1"/>
</dbReference>
<keyword evidence="11" id="KW-1185">Reference proteome</keyword>
<dbReference type="SUPFAM" id="SSF55486">
    <property type="entry name" value="Metalloproteases ('zincins'), catalytic domain"/>
    <property type="match status" value="1"/>
</dbReference>
<keyword evidence="6 7" id="KW-0482">Metalloprotease</keyword>
<proteinExistence type="inferred from homology"/>
<evidence type="ECO:0000313" key="11">
    <source>
        <dbReference type="Proteomes" id="UP001174934"/>
    </source>
</evidence>
<dbReference type="GO" id="GO:0046872">
    <property type="term" value="F:metal ion binding"/>
    <property type="evidence" value="ECO:0007669"/>
    <property type="project" value="UniProtKB-UniRule"/>
</dbReference>
<comment type="similarity">
    <text evidence="1 7">Belongs to the peptidase M3 family.</text>
</comment>